<evidence type="ECO:0000313" key="2">
    <source>
        <dbReference type="Proteomes" id="UP000501793"/>
    </source>
</evidence>
<sequence>MRQRLKGWTTDEPRELGGRPHPPARAWVGMGTEVVERGLLPGRGGGRGRGGTPGGSGGGGGGGAPQRF</sequence>
<organism evidence="1 2">
    <name type="scientific">Kyrpidia spormannii</name>
    <dbReference type="NCBI Taxonomy" id="2055160"/>
    <lineage>
        <taxon>Bacteria</taxon>
        <taxon>Bacillati</taxon>
        <taxon>Bacillota</taxon>
        <taxon>Bacilli</taxon>
        <taxon>Bacillales</taxon>
        <taxon>Alicyclobacillaceae</taxon>
        <taxon>Kyrpidia</taxon>
    </lineage>
</organism>
<proteinExistence type="predicted"/>
<reference evidence="1" key="1">
    <citation type="submission" date="2020-04" db="EMBL/GenBank/DDBJ databases">
        <authorList>
            <person name="Hogendoorn C."/>
        </authorList>
    </citation>
    <scope>NUCLEOTIDE SEQUENCE</scope>
    <source>
        <strain evidence="1">FAVT5</strain>
    </source>
</reference>
<dbReference type="Proteomes" id="UP000501793">
    <property type="component" value="Chromosome"/>
</dbReference>
<protein>
    <submittedName>
        <fullName evidence="1">Uncharacterized protein</fullName>
    </submittedName>
</protein>
<dbReference type="EMBL" id="LR792684">
    <property type="protein sequence ID" value="CAB3392612.1"/>
    <property type="molecule type" value="Genomic_DNA"/>
</dbReference>
<name>A0ACA8ZA64_9BACL</name>
<evidence type="ECO:0000313" key="1">
    <source>
        <dbReference type="EMBL" id="CAB3392612.1"/>
    </source>
</evidence>
<accession>A0ACA8ZA64</accession>
<gene>
    <name evidence="1" type="ORF">FAVT5_1959</name>
</gene>
<keyword evidence="2" id="KW-1185">Reference proteome</keyword>